<dbReference type="InterPro" id="IPR038573">
    <property type="entry name" value="BrnT_sf"/>
</dbReference>
<dbReference type="EMBL" id="FWEV01000294">
    <property type="protein sequence ID" value="SLM31953.1"/>
    <property type="molecule type" value="Genomic_DNA"/>
</dbReference>
<dbReference type="Pfam" id="PF04365">
    <property type="entry name" value="BrnT_toxin"/>
    <property type="match status" value="1"/>
</dbReference>
<dbReference type="Proteomes" id="UP000191931">
    <property type="component" value="Unassembled WGS sequence"/>
</dbReference>
<dbReference type="STRING" id="1246637.MTBBW1_510008"/>
<sequence length="96" mass="11163">MKFEWDENKNRINLQKHGIDFSDAVKIFDGPALIYPDNRIDYGEDRYIGIGFILNLVALVVFVEINDNDVIRIISARKANRHESKKFKKAIKNRLG</sequence>
<keyword evidence="3" id="KW-1185">Reference proteome</keyword>
<keyword evidence="1" id="KW-0472">Membrane</keyword>
<name>A0A1W1HHP6_9BACT</name>
<organism evidence="2 3">
    <name type="scientific">Desulfamplus magnetovallimortis</name>
    <dbReference type="NCBI Taxonomy" id="1246637"/>
    <lineage>
        <taxon>Bacteria</taxon>
        <taxon>Pseudomonadati</taxon>
        <taxon>Thermodesulfobacteriota</taxon>
        <taxon>Desulfobacteria</taxon>
        <taxon>Desulfobacterales</taxon>
        <taxon>Desulfobacteraceae</taxon>
        <taxon>Desulfamplus</taxon>
    </lineage>
</organism>
<dbReference type="OrthoDB" id="9802417at2"/>
<evidence type="ECO:0000256" key="1">
    <source>
        <dbReference type="SAM" id="Phobius"/>
    </source>
</evidence>
<feature type="transmembrane region" description="Helical" evidence="1">
    <location>
        <begin position="47"/>
        <end position="65"/>
    </location>
</feature>
<gene>
    <name evidence="2" type="ORF">MTBBW1_510008</name>
</gene>
<reference evidence="2 3" key="1">
    <citation type="submission" date="2017-03" db="EMBL/GenBank/DDBJ databases">
        <authorList>
            <person name="Afonso C.L."/>
            <person name="Miller P.J."/>
            <person name="Scott M.A."/>
            <person name="Spackman E."/>
            <person name="Goraichik I."/>
            <person name="Dimitrov K.M."/>
            <person name="Suarez D.L."/>
            <person name="Swayne D.E."/>
        </authorList>
    </citation>
    <scope>NUCLEOTIDE SEQUENCE [LARGE SCALE GENOMIC DNA]</scope>
    <source>
        <strain evidence="2">PRJEB14757</strain>
    </source>
</reference>
<dbReference type="InterPro" id="IPR007460">
    <property type="entry name" value="BrnT_toxin"/>
</dbReference>
<dbReference type="AlphaFoldDB" id="A0A1W1HHP6"/>
<evidence type="ECO:0008006" key="4">
    <source>
        <dbReference type="Google" id="ProtNLM"/>
    </source>
</evidence>
<dbReference type="Gene3D" id="3.10.450.530">
    <property type="entry name" value="Ribonuclease toxin, BrnT, of type II toxin-antitoxin system"/>
    <property type="match status" value="1"/>
</dbReference>
<accession>A0A1W1HHP6</accession>
<keyword evidence="1" id="KW-0812">Transmembrane</keyword>
<keyword evidence="1" id="KW-1133">Transmembrane helix</keyword>
<proteinExistence type="predicted"/>
<protein>
    <recommendedName>
        <fullName evidence="4">BrnT family toxin</fullName>
    </recommendedName>
</protein>
<evidence type="ECO:0000313" key="3">
    <source>
        <dbReference type="Proteomes" id="UP000191931"/>
    </source>
</evidence>
<evidence type="ECO:0000313" key="2">
    <source>
        <dbReference type="EMBL" id="SLM31953.1"/>
    </source>
</evidence>
<dbReference type="RefSeq" id="WP_080801266.1">
    <property type="nucleotide sequence ID" value="NZ_LT828542.1"/>
</dbReference>